<dbReference type="InterPro" id="IPR023408">
    <property type="entry name" value="MscS_beta-dom_sf"/>
</dbReference>
<gene>
    <name evidence="11" type="ORF">JF535_10090</name>
</gene>
<proteinExistence type="inferred from homology"/>
<dbReference type="Gene3D" id="1.10.287.1260">
    <property type="match status" value="1"/>
</dbReference>
<comment type="similarity">
    <text evidence="2 7">Belongs to the MscS (TC 1.A.23) family.</text>
</comment>
<keyword evidence="7" id="KW-0997">Cell inner membrane</keyword>
<comment type="function">
    <text evidence="7">Mechanosensitive channel that participates in the regulation of osmotic pressure changes within the cell, opening in response to stretch forces in the membrane lipid bilayer, without the need for other proteins. Contributes to normal resistance to hypoosmotic shock. Forms an ion channel of 1.0 nanosiemens conductance with a slight preference for anions.</text>
</comment>
<comment type="caution">
    <text evidence="7">Lacks conserved residue(s) required for the propagation of feature annotation.</text>
</comment>
<evidence type="ECO:0000256" key="1">
    <source>
        <dbReference type="ARBA" id="ARBA00004651"/>
    </source>
</evidence>
<dbReference type="Proteomes" id="UP000664293">
    <property type="component" value="Unassembled WGS sequence"/>
</dbReference>
<comment type="subcellular location">
    <subcellularLocation>
        <location evidence="7">Cell inner membrane</location>
        <topology evidence="7">Multi-pass membrane protein</topology>
    </subcellularLocation>
    <subcellularLocation>
        <location evidence="1">Cell membrane</location>
        <topology evidence="1">Multi-pass membrane protein</topology>
    </subcellularLocation>
</comment>
<keyword evidence="12" id="KW-1185">Reference proteome</keyword>
<dbReference type="SUPFAM" id="SSF82689">
    <property type="entry name" value="Mechanosensitive channel protein MscS (YggB), C-terminal domain"/>
    <property type="match status" value="1"/>
</dbReference>
<feature type="region of interest" description="Disordered" evidence="8">
    <location>
        <begin position="294"/>
        <end position="329"/>
    </location>
</feature>
<dbReference type="InterPro" id="IPR010920">
    <property type="entry name" value="LSM_dom_sf"/>
</dbReference>
<dbReference type="Pfam" id="PF00924">
    <property type="entry name" value="MS_channel_2nd"/>
    <property type="match status" value="1"/>
</dbReference>
<dbReference type="Gene3D" id="3.30.70.100">
    <property type="match status" value="1"/>
</dbReference>
<feature type="transmembrane region" description="Helical" evidence="7">
    <location>
        <begin position="82"/>
        <end position="102"/>
    </location>
</feature>
<keyword evidence="5 7" id="KW-1133">Transmembrane helix</keyword>
<dbReference type="Pfam" id="PF21082">
    <property type="entry name" value="MS_channel_3rd"/>
    <property type="match status" value="1"/>
</dbReference>
<evidence type="ECO:0000256" key="5">
    <source>
        <dbReference type="ARBA" id="ARBA00022989"/>
    </source>
</evidence>
<protein>
    <recommendedName>
        <fullName evidence="7">Small-conductance mechanosensitive channel</fullName>
    </recommendedName>
</protein>
<keyword evidence="6 7" id="KW-0472">Membrane</keyword>
<dbReference type="SUPFAM" id="SSF82861">
    <property type="entry name" value="Mechanosensitive channel protein MscS (YggB), transmembrane region"/>
    <property type="match status" value="1"/>
</dbReference>
<dbReference type="InterPro" id="IPR011066">
    <property type="entry name" value="MscS_channel_C_sf"/>
</dbReference>
<keyword evidence="7" id="KW-0813">Transport</keyword>
<evidence type="ECO:0000259" key="9">
    <source>
        <dbReference type="Pfam" id="PF00924"/>
    </source>
</evidence>
<comment type="subunit">
    <text evidence="7">Homoheptamer.</text>
</comment>
<name>A0ABS3E7A9_9GAMM</name>
<dbReference type="Gene3D" id="2.30.30.60">
    <property type="match status" value="1"/>
</dbReference>
<dbReference type="InterPro" id="IPR045275">
    <property type="entry name" value="MscS_archaea/bacteria_type"/>
</dbReference>
<evidence type="ECO:0000256" key="4">
    <source>
        <dbReference type="ARBA" id="ARBA00022692"/>
    </source>
</evidence>
<dbReference type="InterPro" id="IPR049278">
    <property type="entry name" value="MS_channel_C"/>
</dbReference>
<keyword evidence="7" id="KW-0406">Ion transport</keyword>
<keyword evidence="4 7" id="KW-0812">Transmembrane</keyword>
<dbReference type="SUPFAM" id="SSF50182">
    <property type="entry name" value="Sm-like ribonucleoproteins"/>
    <property type="match status" value="1"/>
</dbReference>
<comment type="caution">
    <text evidence="11">The sequence shown here is derived from an EMBL/GenBank/DDBJ whole genome shotgun (WGS) entry which is preliminary data.</text>
</comment>
<dbReference type="InterPro" id="IPR006685">
    <property type="entry name" value="MscS_channel_2nd"/>
</dbReference>
<evidence type="ECO:0000256" key="8">
    <source>
        <dbReference type="SAM" id="MobiDB-lite"/>
    </source>
</evidence>
<feature type="transmembrane region" description="Helical" evidence="7">
    <location>
        <begin position="38"/>
        <end position="62"/>
    </location>
</feature>
<feature type="domain" description="Mechanosensitive ion channel MscS C-terminal" evidence="10">
    <location>
        <begin position="200"/>
        <end position="282"/>
    </location>
</feature>
<evidence type="ECO:0000256" key="2">
    <source>
        <dbReference type="ARBA" id="ARBA00008017"/>
    </source>
</evidence>
<evidence type="ECO:0000259" key="10">
    <source>
        <dbReference type="Pfam" id="PF21082"/>
    </source>
</evidence>
<accession>A0ABS3E7A9</accession>
<feature type="domain" description="Mechanosensitive ion channel MscS" evidence="9">
    <location>
        <begin position="125"/>
        <end position="187"/>
    </location>
</feature>
<keyword evidence="7" id="KW-0407">Ion channel</keyword>
<evidence type="ECO:0000256" key="7">
    <source>
        <dbReference type="RuleBase" id="RU369025"/>
    </source>
</evidence>
<evidence type="ECO:0000313" key="11">
    <source>
        <dbReference type="EMBL" id="MBN8431200.1"/>
    </source>
</evidence>
<dbReference type="PANTHER" id="PTHR30221">
    <property type="entry name" value="SMALL-CONDUCTANCE MECHANOSENSITIVE CHANNEL"/>
    <property type="match status" value="1"/>
</dbReference>
<reference evidence="11 12" key="1">
    <citation type="submission" date="2020-12" db="EMBL/GenBank/DDBJ databases">
        <title>Oil enriched cultivation method for isolating marine PHA-producing bacteria.</title>
        <authorList>
            <person name="Zheng W."/>
            <person name="Yu S."/>
            <person name="Huang Y."/>
        </authorList>
    </citation>
    <scope>NUCLEOTIDE SEQUENCE [LARGE SCALE GENOMIC DNA]</scope>
    <source>
        <strain evidence="11 12">SN0-2</strain>
    </source>
</reference>
<sequence>MQAQESQDNALDKLGAVSTDYSAAIDQVDSWVDGAIRLIPHFTVALVVLLVAFILGSIFRFLVRRHLRRRDRPNLGEVLGSLVKWCVVLVGFLLAATIVMPSLKPGDLIAGLGVSSVAIGFAFKDILQNWLAGLLILLRQPFEIGDQIKVTDFEGTVHRIETRATLIDTYDGQRVVIPNSDIYTNAILVKTTHASRRSDYEIGIGYNDNIGEACEIIRRAVASVEGVEADPAPEALPWDLAASWVSIRARWWTSSTQANVTHVRARVIQSVKEALDEAGIDMPFETQVHLFHDQTEGHDRAGRKQRKERHTGAQEGAQGAAQKREGKND</sequence>
<organism evidence="11 12">
    <name type="scientific">Microbulbifer salipaludis</name>
    <dbReference type="NCBI Taxonomy" id="187980"/>
    <lineage>
        <taxon>Bacteria</taxon>
        <taxon>Pseudomonadati</taxon>
        <taxon>Pseudomonadota</taxon>
        <taxon>Gammaproteobacteria</taxon>
        <taxon>Cellvibrionales</taxon>
        <taxon>Microbulbiferaceae</taxon>
        <taxon>Microbulbifer</taxon>
    </lineage>
</organism>
<evidence type="ECO:0000313" key="12">
    <source>
        <dbReference type="Proteomes" id="UP000664293"/>
    </source>
</evidence>
<keyword evidence="3" id="KW-1003">Cell membrane</keyword>
<evidence type="ECO:0000256" key="6">
    <source>
        <dbReference type="ARBA" id="ARBA00023136"/>
    </source>
</evidence>
<dbReference type="EMBL" id="JAEKJR010000002">
    <property type="protein sequence ID" value="MBN8431200.1"/>
    <property type="molecule type" value="Genomic_DNA"/>
</dbReference>
<dbReference type="InterPro" id="IPR011014">
    <property type="entry name" value="MscS_channel_TM-2"/>
</dbReference>
<dbReference type="PANTHER" id="PTHR30221:SF1">
    <property type="entry name" value="SMALL-CONDUCTANCE MECHANOSENSITIVE CHANNEL"/>
    <property type="match status" value="1"/>
</dbReference>
<evidence type="ECO:0000256" key="3">
    <source>
        <dbReference type="ARBA" id="ARBA00022475"/>
    </source>
</evidence>